<evidence type="ECO:0000313" key="3">
    <source>
        <dbReference type="Proteomes" id="UP001627154"/>
    </source>
</evidence>
<dbReference type="Gene3D" id="3.30.420.10">
    <property type="entry name" value="Ribonuclease H-like superfamily/Ribonuclease H"/>
    <property type="match status" value="1"/>
</dbReference>
<dbReference type="InterPro" id="IPR012337">
    <property type="entry name" value="RNaseH-like_sf"/>
</dbReference>
<dbReference type="AlphaFoldDB" id="A0ABD2WKS3"/>
<dbReference type="Proteomes" id="UP001627154">
    <property type="component" value="Unassembled WGS sequence"/>
</dbReference>
<proteinExistence type="predicted"/>
<reference evidence="2 3" key="1">
    <citation type="journal article" date="2024" name="bioRxiv">
        <title>A reference genome for Trichogramma kaykai: A tiny desert-dwelling parasitoid wasp with competing sex-ratio distorters.</title>
        <authorList>
            <person name="Culotta J."/>
            <person name="Lindsey A.R."/>
        </authorList>
    </citation>
    <scope>NUCLEOTIDE SEQUENCE [LARGE SCALE GENOMIC DNA]</scope>
    <source>
        <strain evidence="2 3">KSX58</strain>
    </source>
</reference>
<organism evidence="2 3">
    <name type="scientific">Trichogramma kaykai</name>
    <dbReference type="NCBI Taxonomy" id="54128"/>
    <lineage>
        <taxon>Eukaryota</taxon>
        <taxon>Metazoa</taxon>
        <taxon>Ecdysozoa</taxon>
        <taxon>Arthropoda</taxon>
        <taxon>Hexapoda</taxon>
        <taxon>Insecta</taxon>
        <taxon>Pterygota</taxon>
        <taxon>Neoptera</taxon>
        <taxon>Endopterygota</taxon>
        <taxon>Hymenoptera</taxon>
        <taxon>Apocrita</taxon>
        <taxon>Proctotrupomorpha</taxon>
        <taxon>Chalcidoidea</taxon>
        <taxon>Trichogrammatidae</taxon>
        <taxon>Trichogramma</taxon>
    </lineage>
</organism>
<accession>A0ABD2WKS3</accession>
<dbReference type="CDD" id="cd09276">
    <property type="entry name" value="Rnase_HI_RT_non_LTR"/>
    <property type="match status" value="1"/>
</dbReference>
<evidence type="ECO:0000313" key="2">
    <source>
        <dbReference type="EMBL" id="KAL3393531.1"/>
    </source>
</evidence>
<comment type="caution">
    <text evidence="2">The sequence shown here is derived from an EMBL/GenBank/DDBJ whole genome shotgun (WGS) entry which is preliminary data.</text>
</comment>
<dbReference type="PROSITE" id="PS50879">
    <property type="entry name" value="RNASE_H_1"/>
    <property type="match status" value="1"/>
</dbReference>
<name>A0ABD2WKS3_9HYME</name>
<sequence>MMECYSEVWFLKDSIYCSDKHFKYTSDFFDNFFIPNIVLDSGGKISKDITPNDAFNKMYPERNCVNIFTDGSKIISGSRVGFAAWSSNPEYCLAHRISDSASIFTAECSALLLVIKKIITKGQGIYSIFYDSESVLKALSFFTSNSILINKIRQKLALAYQLNIVIKFVWIPSHVGIQSNEKADSLAKSAAMSENLLDRPIPVTDFTIVFKRKCNEENKTICINLSDTKGTFYFENFYSGKIKPWFAGIGLPRKIIVSINRLRSNHSSLKTSLFRKDIVNETLCACGQSDDSLDHIFWECELFAEPRKILCDNLRSAGKVSPYNVISLLKCDNRNIIYFIGKFLYDIECKI</sequence>
<gene>
    <name evidence="2" type="ORF">TKK_011819</name>
</gene>
<dbReference type="EMBL" id="JBJJXI010000096">
    <property type="protein sequence ID" value="KAL3393531.1"/>
    <property type="molecule type" value="Genomic_DNA"/>
</dbReference>
<evidence type="ECO:0000259" key="1">
    <source>
        <dbReference type="PROSITE" id="PS50879"/>
    </source>
</evidence>
<dbReference type="Pfam" id="PF00075">
    <property type="entry name" value="RNase_H"/>
    <property type="match status" value="1"/>
</dbReference>
<dbReference type="SUPFAM" id="SSF53098">
    <property type="entry name" value="Ribonuclease H-like"/>
    <property type="match status" value="1"/>
</dbReference>
<keyword evidence="3" id="KW-1185">Reference proteome</keyword>
<dbReference type="InterPro" id="IPR036397">
    <property type="entry name" value="RNaseH_sf"/>
</dbReference>
<dbReference type="InterPro" id="IPR002156">
    <property type="entry name" value="RNaseH_domain"/>
</dbReference>
<feature type="domain" description="RNase H type-1" evidence="1">
    <location>
        <begin position="61"/>
        <end position="192"/>
    </location>
</feature>
<protein>
    <recommendedName>
        <fullName evidence="1">RNase H type-1 domain-containing protein</fullName>
    </recommendedName>
</protein>